<dbReference type="GO" id="GO:0008837">
    <property type="term" value="F:diaminopimelate epimerase activity"/>
    <property type="evidence" value="ECO:0007669"/>
    <property type="project" value="InterPro"/>
</dbReference>
<comment type="similarity">
    <text evidence="1">Belongs to the diaminopimelate epimerase family.</text>
</comment>
<evidence type="ECO:0000256" key="2">
    <source>
        <dbReference type="ARBA" id="ARBA00023235"/>
    </source>
</evidence>
<accession>A0AAV5NWC1</accession>
<protein>
    <recommendedName>
        <fullName evidence="3">Gfo/Idh/MocA-like oxidoreductase N-terminal domain-containing protein</fullName>
    </recommendedName>
</protein>
<evidence type="ECO:0000256" key="1">
    <source>
        <dbReference type="ARBA" id="ARBA00010219"/>
    </source>
</evidence>
<dbReference type="AlphaFoldDB" id="A0AAV5NWC1"/>
<dbReference type="GO" id="GO:0009089">
    <property type="term" value="P:lysine biosynthetic process via diaminopimelate"/>
    <property type="evidence" value="ECO:0007669"/>
    <property type="project" value="InterPro"/>
</dbReference>
<dbReference type="GO" id="GO:0005829">
    <property type="term" value="C:cytosol"/>
    <property type="evidence" value="ECO:0007669"/>
    <property type="project" value="TreeGrafter"/>
</dbReference>
<dbReference type="Gene3D" id="3.40.50.720">
    <property type="entry name" value="NAD(P)-binding Rossmann-like Domain"/>
    <property type="match status" value="1"/>
</dbReference>
<keyword evidence="5" id="KW-1185">Reference proteome</keyword>
<dbReference type="Gene3D" id="3.30.360.10">
    <property type="entry name" value="Dihydrodipicolinate Reductase, domain 2"/>
    <property type="match status" value="1"/>
</dbReference>
<dbReference type="Pfam" id="PF01408">
    <property type="entry name" value="GFO_IDH_MocA"/>
    <property type="match status" value="1"/>
</dbReference>
<evidence type="ECO:0000313" key="4">
    <source>
        <dbReference type="EMBL" id="GLQ74875.1"/>
    </source>
</evidence>
<dbReference type="SUPFAM" id="SSF54506">
    <property type="entry name" value="Diaminopimelate epimerase-like"/>
    <property type="match status" value="2"/>
</dbReference>
<organism evidence="4 5">
    <name type="scientific">Vibrio penaeicida</name>
    <dbReference type="NCBI Taxonomy" id="104609"/>
    <lineage>
        <taxon>Bacteria</taxon>
        <taxon>Pseudomonadati</taxon>
        <taxon>Pseudomonadota</taxon>
        <taxon>Gammaproteobacteria</taxon>
        <taxon>Vibrionales</taxon>
        <taxon>Vibrionaceae</taxon>
        <taxon>Vibrio</taxon>
    </lineage>
</organism>
<dbReference type="Gene3D" id="3.10.310.10">
    <property type="entry name" value="Diaminopimelate Epimerase, Chain A, domain 1"/>
    <property type="match status" value="2"/>
</dbReference>
<proteinExistence type="inferred from homology"/>
<comment type="caution">
    <text evidence="4">The sequence shown here is derived from an EMBL/GenBank/DDBJ whole genome shotgun (WGS) entry which is preliminary data.</text>
</comment>
<dbReference type="SUPFAM" id="SSF51735">
    <property type="entry name" value="NAD(P)-binding Rossmann-fold domains"/>
    <property type="match status" value="1"/>
</dbReference>
<evidence type="ECO:0000313" key="5">
    <source>
        <dbReference type="Proteomes" id="UP001156690"/>
    </source>
</evidence>
<dbReference type="Proteomes" id="UP001156690">
    <property type="component" value="Unassembled WGS sequence"/>
</dbReference>
<dbReference type="PANTHER" id="PTHR31689">
    <property type="entry name" value="DIAMINOPIMELATE EPIMERASE, CHLOROPLASTIC"/>
    <property type="match status" value="1"/>
</dbReference>
<sequence>MSKIVIIGYGYMGNLFRETFLKLGYRDISIVEPRVSNGIGFYSDLFEFWSKNFSKDNCYYFVCSPASTHEYYLNLLLQNDAKKIFLEKPGVIDNYKYNYFLELAKKKNAQVFIGYILRQSSLFSSFKNELSSFLKRGFKISKIDVDYKKYKINTSRDKFDLGVFEEFFHIADMVLNNILNYISFHHVSINNQVNRDGRLLHLDCSIKMNKSVLVHVNSSFISSEKLRRFDLLLDKGSENINVVIEFDKENYDSLLIYKDGVLLMSDTKESNIKLENELSEILTSFKCGDGSNNNLHTLQDSYKIAMLNRNIVQSLTGKNKMTMIFDKETLYKGASNGNTFIICDIRGNRVANVENLLKKREDENVDSILILEDSKISDFKVRVIEKDGSESKACINGFLLIWEKFSNTEIGTIEGKEKLFNLKKMNNKVSLSLDKRYSVHQEGDLYFIDFVEPHVVKVNSVCYNSRLTLANDLQNRYKNGVNINFLESYEGHDIEISTFERGVNDFTLSCASGSLSTAIVLNELAPNKDAKYVVTSKGGRHVVYIDKRYVEVSCSRIDLKLNLV</sequence>
<reference evidence="5" key="1">
    <citation type="journal article" date="2019" name="Int. J. Syst. Evol. Microbiol.">
        <title>The Global Catalogue of Microorganisms (GCM) 10K type strain sequencing project: providing services to taxonomists for standard genome sequencing and annotation.</title>
        <authorList>
            <consortium name="The Broad Institute Genomics Platform"/>
            <consortium name="The Broad Institute Genome Sequencing Center for Infectious Disease"/>
            <person name="Wu L."/>
            <person name="Ma J."/>
        </authorList>
    </citation>
    <scope>NUCLEOTIDE SEQUENCE [LARGE SCALE GENOMIC DNA]</scope>
    <source>
        <strain evidence="5">NBRC 15640</strain>
    </source>
</reference>
<gene>
    <name evidence="4" type="ORF">GCM10007932_42370</name>
</gene>
<dbReference type="GO" id="GO:0000166">
    <property type="term" value="F:nucleotide binding"/>
    <property type="evidence" value="ECO:0007669"/>
    <property type="project" value="InterPro"/>
</dbReference>
<dbReference type="InterPro" id="IPR000683">
    <property type="entry name" value="Gfo/Idh/MocA-like_OxRdtase_N"/>
</dbReference>
<name>A0AAV5NWC1_9VIBR</name>
<evidence type="ECO:0000259" key="3">
    <source>
        <dbReference type="Pfam" id="PF01408"/>
    </source>
</evidence>
<dbReference type="EMBL" id="BSNX01000066">
    <property type="protein sequence ID" value="GLQ74875.1"/>
    <property type="molecule type" value="Genomic_DNA"/>
</dbReference>
<feature type="domain" description="Gfo/Idh/MocA-like oxidoreductase N-terminal" evidence="3">
    <location>
        <begin position="3"/>
        <end position="115"/>
    </location>
</feature>
<dbReference type="RefSeq" id="WP_224056026.1">
    <property type="nucleotide sequence ID" value="NZ_AP025144.1"/>
</dbReference>
<keyword evidence="2" id="KW-0413">Isomerase</keyword>
<dbReference type="PANTHER" id="PTHR31689:SF0">
    <property type="entry name" value="DIAMINOPIMELATE EPIMERASE"/>
    <property type="match status" value="1"/>
</dbReference>
<dbReference type="InterPro" id="IPR001653">
    <property type="entry name" value="DAP_epimerase_DapF"/>
</dbReference>
<dbReference type="InterPro" id="IPR036291">
    <property type="entry name" value="NAD(P)-bd_dom_sf"/>
</dbReference>